<dbReference type="EMBL" id="KK102189">
    <property type="protein sequence ID" value="KIY98426.1"/>
    <property type="molecule type" value="Genomic_DNA"/>
</dbReference>
<organism evidence="3 4">
    <name type="scientific">Monoraphidium neglectum</name>
    <dbReference type="NCBI Taxonomy" id="145388"/>
    <lineage>
        <taxon>Eukaryota</taxon>
        <taxon>Viridiplantae</taxon>
        <taxon>Chlorophyta</taxon>
        <taxon>core chlorophytes</taxon>
        <taxon>Chlorophyceae</taxon>
        <taxon>CS clade</taxon>
        <taxon>Sphaeropleales</taxon>
        <taxon>Selenastraceae</taxon>
        <taxon>Monoraphidium</taxon>
    </lineage>
</organism>
<feature type="region of interest" description="Disordered" evidence="1">
    <location>
        <begin position="270"/>
        <end position="300"/>
    </location>
</feature>
<keyword evidence="4" id="KW-1185">Reference proteome</keyword>
<feature type="compositionally biased region" description="Gly residues" evidence="1">
    <location>
        <begin position="286"/>
        <end position="300"/>
    </location>
</feature>
<dbReference type="RefSeq" id="XP_013897446.1">
    <property type="nucleotide sequence ID" value="XM_014041992.1"/>
</dbReference>
<feature type="compositionally biased region" description="Basic residues" evidence="1">
    <location>
        <begin position="271"/>
        <end position="284"/>
    </location>
</feature>
<dbReference type="AlphaFoldDB" id="A0A0D2MC67"/>
<dbReference type="Proteomes" id="UP000054498">
    <property type="component" value="Unassembled WGS sequence"/>
</dbReference>
<feature type="chain" id="PRO_5002264668" evidence="2">
    <location>
        <begin position="20"/>
        <end position="410"/>
    </location>
</feature>
<evidence type="ECO:0000313" key="3">
    <source>
        <dbReference type="EMBL" id="KIY98426.1"/>
    </source>
</evidence>
<feature type="region of interest" description="Disordered" evidence="1">
    <location>
        <begin position="318"/>
        <end position="351"/>
    </location>
</feature>
<reference evidence="3 4" key="1">
    <citation type="journal article" date="2013" name="BMC Genomics">
        <title>Reconstruction of the lipid metabolism for the microalga Monoraphidium neglectum from its genome sequence reveals characteristics suitable for biofuel production.</title>
        <authorList>
            <person name="Bogen C."/>
            <person name="Al-Dilaimi A."/>
            <person name="Albersmeier A."/>
            <person name="Wichmann J."/>
            <person name="Grundmann M."/>
            <person name="Rupp O."/>
            <person name="Lauersen K.J."/>
            <person name="Blifernez-Klassen O."/>
            <person name="Kalinowski J."/>
            <person name="Goesmann A."/>
            <person name="Mussgnug J.H."/>
            <person name="Kruse O."/>
        </authorList>
    </citation>
    <scope>NUCLEOTIDE SEQUENCE [LARGE SCALE GENOMIC DNA]</scope>
    <source>
        <strain evidence="3 4">SAG 48.87</strain>
    </source>
</reference>
<dbReference type="OrthoDB" id="441329at2759"/>
<accession>A0A0D2MC67</accession>
<dbReference type="KEGG" id="mng:MNEG_9533"/>
<gene>
    <name evidence="3" type="ORF">MNEG_9533</name>
</gene>
<keyword evidence="2" id="KW-0732">Signal</keyword>
<feature type="non-terminal residue" evidence="3">
    <location>
        <position position="410"/>
    </location>
</feature>
<dbReference type="GeneID" id="25742408"/>
<sequence>MRPAACLLFLAAFTLGAAAGVPPAVNSGSNQQTESSRAPYGARDAELLHKRWQEEDSQRQCFGFSLTQSIAREDFDYPDITTGERKTAKKGDLINLRCDSVVCPNPVVPDCYMDEGVCGDDEWCQLEDQVRFGPWAMADGETPNLNSAECELLQAQGYSLLFEQASFEWFCNVVLGYGPARAQRRRLARAVRRGGAGRLGPSRFARAAAGARIECDAAPAAGTPAPPQVCRNTTHWGPWKPVRGRCSQYRSEQQSCNAYFAAVTPASAAAARKHGKHQKRHRRAGPGAGAAMGAGQGAGAGAGAAGLERLLLEPLDGLFHPGKSSAIQDEQQQQQQQELEAAGGRPQSENDLDFDLEQSFALSPHYVVSEADGRPPLRPLLCAPGLVCTGDVDPMPNTCVKVRPPNVCYQ</sequence>
<evidence type="ECO:0000256" key="2">
    <source>
        <dbReference type="SAM" id="SignalP"/>
    </source>
</evidence>
<evidence type="ECO:0000256" key="1">
    <source>
        <dbReference type="SAM" id="MobiDB-lite"/>
    </source>
</evidence>
<name>A0A0D2MC67_9CHLO</name>
<evidence type="ECO:0000313" key="4">
    <source>
        <dbReference type="Proteomes" id="UP000054498"/>
    </source>
</evidence>
<proteinExistence type="predicted"/>
<feature type="signal peptide" evidence="2">
    <location>
        <begin position="1"/>
        <end position="19"/>
    </location>
</feature>
<protein>
    <submittedName>
        <fullName evidence="3">Uncharacterized protein</fullName>
    </submittedName>
</protein>